<dbReference type="CDD" id="cd05305">
    <property type="entry name" value="L-AlaDH"/>
    <property type="match status" value="1"/>
</dbReference>
<dbReference type="UniPathway" id="UPA00527">
    <property type="reaction ID" value="UER00585"/>
</dbReference>
<dbReference type="PROSITE" id="PS00837">
    <property type="entry name" value="ALADH_PNT_2"/>
    <property type="match status" value="1"/>
</dbReference>
<dbReference type="SUPFAM" id="SSF52283">
    <property type="entry name" value="Formate/glycerate dehydrogenase catalytic domain-like"/>
    <property type="match status" value="1"/>
</dbReference>
<dbReference type="Proteomes" id="UP000231932">
    <property type="component" value="Chromosome"/>
</dbReference>
<dbReference type="SMART" id="SM01002">
    <property type="entry name" value="AlaDh_PNT_C"/>
    <property type="match status" value="1"/>
</dbReference>
<dbReference type="AlphaFoldDB" id="A0A2K8N9V0"/>
<feature type="binding site" evidence="9">
    <location>
        <position position="196"/>
    </location>
    <ligand>
        <name>NAD(+)</name>
        <dbReference type="ChEBI" id="CHEBI:57540"/>
    </ligand>
</feature>
<dbReference type="InterPro" id="IPR007698">
    <property type="entry name" value="AlaDH/PNT_NAD(H)-bd"/>
</dbReference>
<evidence type="ECO:0000256" key="3">
    <source>
        <dbReference type="ARBA" id="ARBA00012897"/>
    </source>
</evidence>
<evidence type="ECO:0000256" key="7">
    <source>
        <dbReference type="PIRSR" id="PIRSR000183-1"/>
    </source>
</evidence>
<sequence length="374" mass="38956">MRVGVPKEIKEREFRVGLTPAGVRDLVDAGHEVVVESGAGVGSGIDDAEYVRAGGRLGTAEEAWAADLVVKVKEPRPEEYRYFRENLILFTYLHLAADRELTEALRDAGMTAVAYETIQVDGGGLPLLAPMSEVAGRMAVQVGARFLEKPNGGAGVLLGGVPGVLPARVVVVGGGTVGTQAAKMAAGLGADVTIFDIDGGRLRALDDLFGGRVKTVMSSAYALAEAVRTADLVIGAVLIPGARAPKLVTREMVAQMRPGAVIVDVAVDQGGCVETADRVTTHDDPVYSVHGVVHYAVANMPGAVPRTSTFALTGATLPYVLKLARGGVKAALGDRPLLCGVNVARGRVTCRGVAEAFGFPWTDPRRVLEGAVAV</sequence>
<feature type="active site" description="Proton donor/acceptor" evidence="7">
    <location>
        <position position="94"/>
    </location>
</feature>
<feature type="binding site" evidence="8">
    <location>
        <position position="15"/>
    </location>
    <ligand>
        <name>substrate</name>
    </ligand>
</feature>
<comment type="pathway">
    <text evidence="1">Amino-acid degradation; L-alanine degradation via dehydrogenase pathway; NH(3) and pyruvate from L-alanine: step 1/1.</text>
</comment>
<dbReference type="RefSeq" id="WP_100668868.1">
    <property type="nucleotide sequence ID" value="NZ_CP024955.1"/>
</dbReference>
<feature type="binding site" evidence="9">
    <location>
        <position position="218"/>
    </location>
    <ligand>
        <name>NAD(+)</name>
        <dbReference type="ChEBI" id="CHEBI:57540"/>
    </ligand>
</feature>
<evidence type="ECO:0000256" key="5">
    <source>
        <dbReference type="ARBA" id="ARBA00023027"/>
    </source>
</evidence>
<evidence type="ECO:0000256" key="4">
    <source>
        <dbReference type="ARBA" id="ARBA00023002"/>
    </source>
</evidence>
<dbReference type="KEGG" id="kyr:CVV65_15285"/>
<evidence type="ECO:0000256" key="2">
    <source>
        <dbReference type="ARBA" id="ARBA00005689"/>
    </source>
</evidence>
<dbReference type="Pfam" id="PF05222">
    <property type="entry name" value="AlaDh_PNT_N"/>
    <property type="match status" value="1"/>
</dbReference>
<feature type="binding site" evidence="8">
    <location>
        <position position="73"/>
    </location>
    <ligand>
        <name>substrate</name>
    </ligand>
</feature>
<dbReference type="OrthoDB" id="9804592at2"/>
<organism evidence="12 13">
    <name type="scientific">Kyrpidia spormannii</name>
    <dbReference type="NCBI Taxonomy" id="2055160"/>
    <lineage>
        <taxon>Bacteria</taxon>
        <taxon>Bacillati</taxon>
        <taxon>Bacillota</taxon>
        <taxon>Bacilli</taxon>
        <taxon>Bacillales</taxon>
        <taxon>Alicyclobacillaceae</taxon>
        <taxon>Kyrpidia</taxon>
    </lineage>
</organism>
<dbReference type="GO" id="GO:0042853">
    <property type="term" value="P:L-alanine catabolic process"/>
    <property type="evidence" value="ECO:0007669"/>
    <property type="project" value="UniProtKB-UniPathway"/>
</dbReference>
<dbReference type="Gene3D" id="3.40.50.720">
    <property type="entry name" value="NAD(P)-binding Rossmann-like Domain"/>
    <property type="match status" value="2"/>
</dbReference>
<feature type="domain" description="Alanine dehydrogenase/pyridine nucleotide transhydrogenase N-terminal" evidence="11">
    <location>
        <begin position="4"/>
        <end position="135"/>
    </location>
</feature>
<comment type="similarity">
    <text evidence="2 6">Belongs to the AlaDH/PNT family.</text>
</comment>
<protein>
    <recommendedName>
        <fullName evidence="3 6">Alanine dehydrogenase</fullName>
        <ecNumber evidence="3 6">1.4.1.1</ecNumber>
    </recommendedName>
</protein>
<evidence type="ECO:0000256" key="9">
    <source>
        <dbReference type="PIRSR" id="PIRSR000183-3"/>
    </source>
</evidence>
<evidence type="ECO:0000256" key="8">
    <source>
        <dbReference type="PIRSR" id="PIRSR000183-2"/>
    </source>
</evidence>
<dbReference type="EC" id="1.4.1.1" evidence="3 6"/>
<feature type="binding site" evidence="9">
    <location>
        <begin position="265"/>
        <end position="268"/>
    </location>
    <ligand>
        <name>NAD(+)</name>
        <dbReference type="ChEBI" id="CHEBI:57540"/>
    </ligand>
</feature>
<dbReference type="GO" id="GO:0000166">
    <property type="term" value="F:nucleotide binding"/>
    <property type="evidence" value="ECO:0007669"/>
    <property type="project" value="UniProtKB-KW"/>
</dbReference>
<keyword evidence="4 6" id="KW-0560">Oxidoreductase</keyword>
<feature type="binding site" evidence="9">
    <location>
        <position position="132"/>
    </location>
    <ligand>
        <name>NAD(+)</name>
        <dbReference type="ChEBI" id="CHEBI:57540"/>
    </ligand>
</feature>
<dbReference type="SMART" id="SM01003">
    <property type="entry name" value="AlaDh_PNT_N"/>
    <property type="match status" value="1"/>
</dbReference>
<feature type="binding site" evidence="9">
    <location>
        <begin position="237"/>
        <end position="238"/>
    </location>
    <ligand>
        <name>NAD(+)</name>
        <dbReference type="ChEBI" id="CHEBI:57540"/>
    </ligand>
</feature>
<evidence type="ECO:0000259" key="11">
    <source>
        <dbReference type="SMART" id="SM01003"/>
    </source>
</evidence>
<name>A0A2K8N9V0_9BACL</name>
<keyword evidence="13" id="KW-1185">Reference proteome</keyword>
<keyword evidence="5 6" id="KW-0520">NAD</keyword>
<proteinExistence type="inferred from homology"/>
<evidence type="ECO:0000313" key="13">
    <source>
        <dbReference type="Proteomes" id="UP000231932"/>
    </source>
</evidence>
<dbReference type="InterPro" id="IPR036291">
    <property type="entry name" value="NAD(P)-bd_dom_sf"/>
</dbReference>
<gene>
    <name evidence="12" type="primary">ald</name>
    <name evidence="12" type="ORF">CVV65_15285</name>
</gene>
<dbReference type="PANTHER" id="PTHR42795:SF1">
    <property type="entry name" value="ALANINE DEHYDROGENASE"/>
    <property type="match status" value="1"/>
</dbReference>
<dbReference type="GO" id="GO:0000286">
    <property type="term" value="F:alanine dehydrogenase activity"/>
    <property type="evidence" value="ECO:0007669"/>
    <property type="project" value="UniProtKB-UniRule"/>
</dbReference>
<dbReference type="GO" id="GO:0005886">
    <property type="term" value="C:plasma membrane"/>
    <property type="evidence" value="ECO:0007669"/>
    <property type="project" value="TreeGrafter"/>
</dbReference>
<dbReference type="InterPro" id="IPR008143">
    <property type="entry name" value="Ala_DH/PNT_CS2"/>
</dbReference>
<dbReference type="SUPFAM" id="SSF51735">
    <property type="entry name" value="NAD(P)-binding Rossmann-fold domains"/>
    <property type="match status" value="1"/>
</dbReference>
<evidence type="ECO:0000256" key="1">
    <source>
        <dbReference type="ARBA" id="ARBA00005206"/>
    </source>
</evidence>
<evidence type="ECO:0000313" key="12">
    <source>
        <dbReference type="EMBL" id="ATY86119.1"/>
    </source>
</evidence>
<reference evidence="13" key="1">
    <citation type="submission" date="2017-11" db="EMBL/GenBank/DDBJ databases">
        <title>Complete Genome Sequence of Kyrpidia sp. Strain EA-1, a thermophilic, hydrogen-oxidizing Bacterium, isolated from the Azores.</title>
        <authorList>
            <person name="Reiner J.E."/>
            <person name="Lapp C.J."/>
            <person name="Bunk B."/>
            <person name="Gescher J."/>
        </authorList>
    </citation>
    <scope>NUCLEOTIDE SEQUENCE [LARGE SCALE GENOMIC DNA]</scope>
    <source>
        <strain evidence="13">EA-1</strain>
    </source>
</reference>
<comment type="catalytic activity">
    <reaction evidence="6">
        <text>L-alanine + NAD(+) + H2O = pyruvate + NH4(+) + NADH + H(+)</text>
        <dbReference type="Rhea" id="RHEA:18405"/>
        <dbReference type="ChEBI" id="CHEBI:15361"/>
        <dbReference type="ChEBI" id="CHEBI:15377"/>
        <dbReference type="ChEBI" id="CHEBI:15378"/>
        <dbReference type="ChEBI" id="CHEBI:28938"/>
        <dbReference type="ChEBI" id="CHEBI:57540"/>
        <dbReference type="ChEBI" id="CHEBI:57945"/>
        <dbReference type="ChEBI" id="CHEBI:57972"/>
        <dbReference type="EC" id="1.4.1.1"/>
    </reaction>
</comment>
<evidence type="ECO:0000256" key="6">
    <source>
        <dbReference type="PIRNR" id="PIRNR000183"/>
    </source>
</evidence>
<feature type="domain" description="Alanine dehydrogenase/pyridine nucleotide transhydrogenase NAD(H)-binding" evidence="10">
    <location>
        <begin position="147"/>
        <end position="296"/>
    </location>
</feature>
<dbReference type="Pfam" id="PF01262">
    <property type="entry name" value="AlaDh_PNT_C"/>
    <property type="match status" value="1"/>
</dbReference>
<feature type="binding site" evidence="9">
    <location>
        <begin position="297"/>
        <end position="300"/>
    </location>
    <ligand>
        <name>NAD(+)</name>
        <dbReference type="ChEBI" id="CHEBI:57540"/>
    </ligand>
</feature>
<dbReference type="NCBIfam" id="TIGR00518">
    <property type="entry name" value="alaDH"/>
    <property type="match status" value="1"/>
</dbReference>
<dbReference type="FunFam" id="3.40.50.720:FF:000049">
    <property type="entry name" value="Alanine dehydrogenase"/>
    <property type="match status" value="1"/>
</dbReference>
<dbReference type="PANTHER" id="PTHR42795">
    <property type="entry name" value="ALANINE DEHYDROGENASE"/>
    <property type="match status" value="1"/>
</dbReference>
<feature type="binding site" evidence="9">
    <location>
        <position position="201"/>
    </location>
    <ligand>
        <name>NAD(+)</name>
        <dbReference type="ChEBI" id="CHEBI:57540"/>
    </ligand>
</feature>
<dbReference type="EMBL" id="CP024955">
    <property type="protein sequence ID" value="ATY86119.1"/>
    <property type="molecule type" value="Genomic_DNA"/>
</dbReference>
<dbReference type="InterPro" id="IPR008141">
    <property type="entry name" value="Ala_DH"/>
</dbReference>
<feature type="active site" description="Proton donor/acceptor" evidence="7">
    <location>
        <position position="268"/>
    </location>
</feature>
<keyword evidence="9" id="KW-0547">Nucleotide-binding</keyword>
<accession>A0A2K8N9V0</accession>
<feature type="binding site" evidence="9">
    <location>
        <position position="278"/>
    </location>
    <ligand>
        <name>NAD(+)</name>
        <dbReference type="ChEBI" id="CHEBI:57540"/>
    </ligand>
</feature>
<dbReference type="PIRSF" id="PIRSF000183">
    <property type="entry name" value="Alanine_dh"/>
    <property type="match status" value="1"/>
</dbReference>
<evidence type="ECO:0000259" key="10">
    <source>
        <dbReference type="SMART" id="SM01002"/>
    </source>
</evidence>
<dbReference type="InterPro" id="IPR007886">
    <property type="entry name" value="AlaDH/PNT_N"/>
</dbReference>